<evidence type="ECO:0008006" key="4">
    <source>
        <dbReference type="Google" id="ProtNLM"/>
    </source>
</evidence>
<sequence length="109" mass="12605">MGPIGNLSTRRQCAGSSLHYFFPRAKEETKKREGGKEKRHVTLILGIVLDLRFLGLARCCCFVLNSFACDWHDWGGSPFYLWLFVFPFLCFVFTFLFLLGLGWLLFCLL</sequence>
<keyword evidence="3" id="KW-1185">Reference proteome</keyword>
<reference evidence="2 3" key="1">
    <citation type="submission" date="2018-02" db="EMBL/GenBank/DDBJ databases">
        <title>The genomes of Aspergillus section Nigri reveals drivers in fungal speciation.</title>
        <authorList>
            <consortium name="DOE Joint Genome Institute"/>
            <person name="Vesth T.C."/>
            <person name="Nybo J."/>
            <person name="Theobald S."/>
            <person name="Brandl J."/>
            <person name="Frisvad J.C."/>
            <person name="Nielsen K.F."/>
            <person name="Lyhne E.K."/>
            <person name="Kogle M.E."/>
            <person name="Kuo A."/>
            <person name="Riley R."/>
            <person name="Clum A."/>
            <person name="Nolan M."/>
            <person name="Lipzen A."/>
            <person name="Salamov A."/>
            <person name="Henrissat B."/>
            <person name="Wiebenga A."/>
            <person name="De vries R.P."/>
            <person name="Grigoriev I.V."/>
            <person name="Mortensen U.H."/>
            <person name="Andersen M.R."/>
            <person name="Baker S.E."/>
        </authorList>
    </citation>
    <scope>NUCLEOTIDE SEQUENCE [LARGE SCALE GENOMIC DNA]</scope>
    <source>
        <strain evidence="2 3">CBS 114.51</strain>
    </source>
</reference>
<accession>A0A8T8X7L9</accession>
<dbReference type="OrthoDB" id="10591215at2759"/>
<name>A0A8T8X7L9_ASPJA</name>
<evidence type="ECO:0000313" key="2">
    <source>
        <dbReference type="EMBL" id="RAH84005.1"/>
    </source>
</evidence>
<dbReference type="Proteomes" id="UP000249497">
    <property type="component" value="Unassembled WGS sequence"/>
</dbReference>
<proteinExistence type="predicted"/>
<dbReference type="RefSeq" id="XP_025529899.1">
    <property type="nucleotide sequence ID" value="XM_025667197.1"/>
</dbReference>
<dbReference type="GeneID" id="37170889"/>
<evidence type="ECO:0000256" key="1">
    <source>
        <dbReference type="SAM" id="Phobius"/>
    </source>
</evidence>
<keyword evidence="1" id="KW-0472">Membrane</keyword>
<gene>
    <name evidence="2" type="ORF">BO86DRAFT_25889</name>
</gene>
<evidence type="ECO:0000313" key="3">
    <source>
        <dbReference type="Proteomes" id="UP000249497"/>
    </source>
</evidence>
<keyword evidence="1" id="KW-0812">Transmembrane</keyword>
<organism evidence="2 3">
    <name type="scientific">Aspergillus japonicus CBS 114.51</name>
    <dbReference type="NCBI Taxonomy" id="1448312"/>
    <lineage>
        <taxon>Eukaryota</taxon>
        <taxon>Fungi</taxon>
        <taxon>Dikarya</taxon>
        <taxon>Ascomycota</taxon>
        <taxon>Pezizomycotina</taxon>
        <taxon>Eurotiomycetes</taxon>
        <taxon>Eurotiomycetidae</taxon>
        <taxon>Eurotiales</taxon>
        <taxon>Aspergillaceae</taxon>
        <taxon>Aspergillus</taxon>
        <taxon>Aspergillus subgen. Circumdati</taxon>
    </lineage>
</organism>
<feature type="transmembrane region" description="Helical" evidence="1">
    <location>
        <begin position="79"/>
        <end position="106"/>
    </location>
</feature>
<dbReference type="AlphaFoldDB" id="A0A8T8X7L9"/>
<dbReference type="EMBL" id="KZ824780">
    <property type="protein sequence ID" value="RAH84005.1"/>
    <property type="molecule type" value="Genomic_DNA"/>
</dbReference>
<keyword evidence="1" id="KW-1133">Transmembrane helix</keyword>
<protein>
    <recommendedName>
        <fullName evidence="4">Transmembrane protein</fullName>
    </recommendedName>
</protein>